<keyword evidence="5" id="KW-1185">Reference proteome</keyword>
<keyword evidence="2" id="KW-0802">TPR repeat</keyword>
<evidence type="ECO:0000313" key="5">
    <source>
        <dbReference type="Proteomes" id="UP001174909"/>
    </source>
</evidence>
<dbReference type="InterPro" id="IPR011990">
    <property type="entry name" value="TPR-like_helical_dom_sf"/>
</dbReference>
<accession>A0AA35T309</accession>
<dbReference type="AlphaFoldDB" id="A0AA35T309"/>
<organism evidence="4 5">
    <name type="scientific">Geodia barretti</name>
    <name type="common">Barrett's horny sponge</name>
    <dbReference type="NCBI Taxonomy" id="519541"/>
    <lineage>
        <taxon>Eukaryota</taxon>
        <taxon>Metazoa</taxon>
        <taxon>Porifera</taxon>
        <taxon>Demospongiae</taxon>
        <taxon>Heteroscleromorpha</taxon>
        <taxon>Tetractinellida</taxon>
        <taxon>Astrophorina</taxon>
        <taxon>Geodiidae</taxon>
        <taxon>Geodia</taxon>
    </lineage>
</organism>
<dbReference type="Proteomes" id="UP001174909">
    <property type="component" value="Unassembled WGS sequence"/>
</dbReference>
<dbReference type="GO" id="GO:0060271">
    <property type="term" value="P:cilium assembly"/>
    <property type="evidence" value="ECO:0007669"/>
    <property type="project" value="TreeGrafter"/>
</dbReference>
<evidence type="ECO:0000256" key="2">
    <source>
        <dbReference type="ARBA" id="ARBA00022803"/>
    </source>
</evidence>
<evidence type="ECO:0000313" key="4">
    <source>
        <dbReference type="EMBL" id="CAI8040053.1"/>
    </source>
</evidence>
<evidence type="ECO:0000256" key="1">
    <source>
        <dbReference type="ARBA" id="ARBA00022737"/>
    </source>
</evidence>
<dbReference type="GO" id="GO:0036064">
    <property type="term" value="C:ciliary basal body"/>
    <property type="evidence" value="ECO:0007669"/>
    <property type="project" value="TreeGrafter"/>
</dbReference>
<reference evidence="4" key="1">
    <citation type="submission" date="2023-03" db="EMBL/GenBank/DDBJ databases">
        <authorList>
            <person name="Steffen K."/>
            <person name="Cardenas P."/>
        </authorList>
    </citation>
    <scope>NUCLEOTIDE SEQUENCE</scope>
</reference>
<feature type="non-terminal residue" evidence="4">
    <location>
        <position position="107"/>
    </location>
</feature>
<protein>
    <submittedName>
        <fullName evidence="4">Bardet-Biedl syndrome 4 protein homolog</fullName>
    </submittedName>
</protein>
<dbReference type="Gene3D" id="1.25.40.10">
    <property type="entry name" value="Tetratricopeptide repeat domain"/>
    <property type="match status" value="1"/>
</dbReference>
<gene>
    <name evidence="4" type="ORF">GBAR_LOCUS22330</name>
</gene>
<dbReference type="PANTHER" id="PTHR44186">
    <property type="match status" value="1"/>
</dbReference>
<sequence length="107" mass="12572">MLLAVALVHMDDYENACKSYEQALTLDRDNPLIHLNYSIVLYNNGEMRAAGKQFQLFKSKTQTHRPTNPDLRWSQWQEDWALPYRWGRRGRRGRGGERKVPVRNGGR</sequence>
<evidence type="ECO:0000256" key="3">
    <source>
        <dbReference type="ARBA" id="ARBA00023778"/>
    </source>
</evidence>
<dbReference type="GO" id="GO:0061512">
    <property type="term" value="P:protein localization to cilium"/>
    <property type="evidence" value="ECO:0007669"/>
    <property type="project" value="TreeGrafter"/>
</dbReference>
<dbReference type="Pfam" id="PF13414">
    <property type="entry name" value="TPR_11"/>
    <property type="match status" value="1"/>
</dbReference>
<keyword evidence="1" id="KW-0677">Repeat</keyword>
<dbReference type="EMBL" id="CASHTH010003077">
    <property type="protein sequence ID" value="CAI8040053.1"/>
    <property type="molecule type" value="Genomic_DNA"/>
</dbReference>
<name>A0AA35T309_GEOBA</name>
<comment type="caution">
    <text evidence="4">The sequence shown here is derived from an EMBL/GenBank/DDBJ whole genome shotgun (WGS) entry which is preliminary data.</text>
</comment>
<dbReference type="SUPFAM" id="SSF48452">
    <property type="entry name" value="TPR-like"/>
    <property type="match status" value="1"/>
</dbReference>
<comment type="similarity">
    <text evidence="3">Belongs to the BBS4 family.</text>
</comment>
<proteinExistence type="inferred from homology"/>
<dbReference type="PANTHER" id="PTHR44186:SF1">
    <property type="entry name" value="BARDET-BIEDL SYNDROME 4 PROTEIN"/>
    <property type="match status" value="1"/>
</dbReference>